<organism evidence="2 3">
    <name type="scientific">Parasponia andersonii</name>
    <name type="common">Sponia andersonii</name>
    <dbReference type="NCBI Taxonomy" id="3476"/>
    <lineage>
        <taxon>Eukaryota</taxon>
        <taxon>Viridiplantae</taxon>
        <taxon>Streptophyta</taxon>
        <taxon>Embryophyta</taxon>
        <taxon>Tracheophyta</taxon>
        <taxon>Spermatophyta</taxon>
        <taxon>Magnoliopsida</taxon>
        <taxon>eudicotyledons</taxon>
        <taxon>Gunneridae</taxon>
        <taxon>Pentapetalae</taxon>
        <taxon>rosids</taxon>
        <taxon>fabids</taxon>
        <taxon>Rosales</taxon>
        <taxon>Cannabaceae</taxon>
        <taxon>Parasponia</taxon>
    </lineage>
</organism>
<gene>
    <name evidence="2" type="ORF">PanWU01x14_227070</name>
</gene>
<sequence>KIIKFLELERKETSIKIQKDDDDNEDDYDDDGGGDGGGGSRDGDDGDIFVCVM</sequence>
<dbReference type="AlphaFoldDB" id="A0A2P5BM68"/>
<reference evidence="3" key="1">
    <citation type="submission" date="2016-06" db="EMBL/GenBank/DDBJ databases">
        <title>Parallel loss of symbiosis genes in relatives of nitrogen-fixing non-legume Parasponia.</title>
        <authorList>
            <person name="Van Velzen R."/>
            <person name="Holmer R."/>
            <person name="Bu F."/>
            <person name="Rutten L."/>
            <person name="Van Zeijl A."/>
            <person name="Liu W."/>
            <person name="Santuari L."/>
            <person name="Cao Q."/>
            <person name="Sharma T."/>
            <person name="Shen D."/>
            <person name="Roswanjaya Y."/>
            <person name="Wardhani T."/>
            <person name="Kalhor M.S."/>
            <person name="Jansen J."/>
            <person name="Van den Hoogen J."/>
            <person name="Gungor B."/>
            <person name="Hartog M."/>
            <person name="Hontelez J."/>
            <person name="Verver J."/>
            <person name="Yang W.-C."/>
            <person name="Schijlen E."/>
            <person name="Repin R."/>
            <person name="Schilthuizen M."/>
            <person name="Schranz E."/>
            <person name="Heidstra R."/>
            <person name="Miyata K."/>
            <person name="Fedorova E."/>
            <person name="Kohlen W."/>
            <person name="Bisseling T."/>
            <person name="Smit S."/>
            <person name="Geurts R."/>
        </authorList>
    </citation>
    <scope>NUCLEOTIDE SEQUENCE [LARGE SCALE GENOMIC DNA]</scope>
    <source>
        <strain evidence="3">cv. WU1-14</strain>
    </source>
</reference>
<protein>
    <submittedName>
        <fullName evidence="2">Uncharacterized protein</fullName>
    </submittedName>
</protein>
<evidence type="ECO:0000313" key="3">
    <source>
        <dbReference type="Proteomes" id="UP000237105"/>
    </source>
</evidence>
<keyword evidence="3" id="KW-1185">Reference proteome</keyword>
<comment type="caution">
    <text evidence="2">The sequence shown here is derived from an EMBL/GenBank/DDBJ whole genome shotgun (WGS) entry which is preliminary data.</text>
</comment>
<feature type="region of interest" description="Disordered" evidence="1">
    <location>
        <begin position="15"/>
        <end position="46"/>
    </location>
</feature>
<evidence type="ECO:0000313" key="2">
    <source>
        <dbReference type="EMBL" id="PON49899.1"/>
    </source>
</evidence>
<feature type="non-terminal residue" evidence="2">
    <location>
        <position position="1"/>
    </location>
</feature>
<accession>A0A2P5BM68</accession>
<proteinExistence type="predicted"/>
<name>A0A2P5BM68_PARAD</name>
<dbReference type="EMBL" id="JXTB01000252">
    <property type="protein sequence ID" value="PON49899.1"/>
    <property type="molecule type" value="Genomic_DNA"/>
</dbReference>
<evidence type="ECO:0000256" key="1">
    <source>
        <dbReference type="SAM" id="MobiDB-lite"/>
    </source>
</evidence>
<dbReference type="Proteomes" id="UP000237105">
    <property type="component" value="Unassembled WGS sequence"/>
</dbReference>
<feature type="compositionally biased region" description="Acidic residues" evidence="1">
    <location>
        <begin position="20"/>
        <end position="33"/>
    </location>
</feature>